<keyword evidence="2" id="KW-0503">Monooxygenase</keyword>
<dbReference type="PRINTS" id="PR00385">
    <property type="entry name" value="P450"/>
</dbReference>
<comment type="caution">
    <text evidence="3">The sequence shown here is derived from an EMBL/GenBank/DDBJ whole genome shotgun (WGS) entry which is preliminary data.</text>
</comment>
<keyword evidence="2" id="KW-0349">Heme</keyword>
<sequence length="416" mass="46296">MDLAELRLARTFATELYRAKLQTQYAGRIQRDPLARVGLRPWHRDPYPLYETVRARGPVSPGRFPGTFASATHAVCKDVLRSREWGTSAREQPGRSSGEFDLSLLELNPPDHTRLRRVAAPAFTPRRMASYEPSIEKQVHTYLDSAARQGRFDLQRTLAAPLPIMVISELLGIPDADSDTFMTYGTALGKALDGIGSMRHAHQAFGAKQALEQMFTRLLAEREADPRDDLLTMLAGEKGSGIRPEEMLPLCQLLLVAGFETTVNLIGNAVHQLMRHPEQWRMLADDPSLAPRVVEETLRYDPPVQFTSRVALQDNEIGGHPFRSGEWLITVIGGANRDPEAFARPDEFDITRTDGSDHLAFSAGVHYCVGAPLARLEAEVALRVLAERMPGLRLAGRVPMRTSRVIRGVRRLPLTA</sequence>
<dbReference type="RefSeq" id="WP_277193216.1">
    <property type="nucleotide sequence ID" value="NZ_JAROAV010000044.1"/>
</dbReference>
<dbReference type="InterPro" id="IPR002397">
    <property type="entry name" value="Cyt_P450_B"/>
</dbReference>
<dbReference type="EMBL" id="JAROAV010000044">
    <property type="protein sequence ID" value="MDF8265959.1"/>
    <property type="molecule type" value="Genomic_DNA"/>
</dbReference>
<dbReference type="Gene3D" id="1.10.630.10">
    <property type="entry name" value="Cytochrome P450"/>
    <property type="match status" value="1"/>
</dbReference>
<evidence type="ECO:0000313" key="4">
    <source>
        <dbReference type="Proteomes" id="UP001528912"/>
    </source>
</evidence>
<dbReference type="PRINTS" id="PR00359">
    <property type="entry name" value="BP450"/>
</dbReference>
<reference evidence="3 4" key="1">
    <citation type="submission" date="2023-03" db="EMBL/GenBank/DDBJ databases">
        <title>YIM 133296 draft genome.</title>
        <authorList>
            <person name="Xiong L."/>
        </authorList>
    </citation>
    <scope>NUCLEOTIDE SEQUENCE [LARGE SCALE GENOMIC DNA]</scope>
    <source>
        <strain evidence="3 4">YIM 133296</strain>
    </source>
</reference>
<comment type="similarity">
    <text evidence="1 2">Belongs to the cytochrome P450 family.</text>
</comment>
<protein>
    <submittedName>
        <fullName evidence="3">Cytochrome P450</fullName>
    </submittedName>
</protein>
<keyword evidence="4" id="KW-1185">Reference proteome</keyword>
<keyword evidence="2" id="KW-0479">Metal-binding</keyword>
<gene>
    <name evidence="3" type="ORF">P4R38_17060</name>
</gene>
<keyword evidence="2" id="KW-0560">Oxidoreductase</keyword>
<name>A0ABT6CD66_9MICO</name>
<dbReference type="Proteomes" id="UP001528912">
    <property type="component" value="Unassembled WGS sequence"/>
</dbReference>
<evidence type="ECO:0000313" key="3">
    <source>
        <dbReference type="EMBL" id="MDF8265959.1"/>
    </source>
</evidence>
<dbReference type="InterPro" id="IPR001128">
    <property type="entry name" value="Cyt_P450"/>
</dbReference>
<dbReference type="PANTHER" id="PTHR46696:SF4">
    <property type="entry name" value="BIOTIN BIOSYNTHESIS CYTOCHROME P450"/>
    <property type="match status" value="1"/>
</dbReference>
<organism evidence="3 4">
    <name type="scientific">Luteipulveratus flavus</name>
    <dbReference type="NCBI Taxonomy" id="3031728"/>
    <lineage>
        <taxon>Bacteria</taxon>
        <taxon>Bacillati</taxon>
        <taxon>Actinomycetota</taxon>
        <taxon>Actinomycetes</taxon>
        <taxon>Micrococcales</taxon>
        <taxon>Dermacoccaceae</taxon>
        <taxon>Luteipulveratus</taxon>
    </lineage>
</organism>
<keyword evidence="2" id="KW-0408">Iron</keyword>
<dbReference type="CDD" id="cd20625">
    <property type="entry name" value="CYP164-like"/>
    <property type="match status" value="1"/>
</dbReference>
<dbReference type="InterPro" id="IPR017972">
    <property type="entry name" value="Cyt_P450_CS"/>
</dbReference>
<dbReference type="SUPFAM" id="SSF48264">
    <property type="entry name" value="Cytochrome P450"/>
    <property type="match status" value="1"/>
</dbReference>
<dbReference type="PROSITE" id="PS00086">
    <property type="entry name" value="CYTOCHROME_P450"/>
    <property type="match status" value="1"/>
</dbReference>
<accession>A0ABT6CD66</accession>
<dbReference type="PANTHER" id="PTHR46696">
    <property type="entry name" value="P450, PUTATIVE (EUROFUNG)-RELATED"/>
    <property type="match status" value="1"/>
</dbReference>
<evidence type="ECO:0000256" key="1">
    <source>
        <dbReference type="ARBA" id="ARBA00010617"/>
    </source>
</evidence>
<dbReference type="Pfam" id="PF00067">
    <property type="entry name" value="p450"/>
    <property type="match status" value="1"/>
</dbReference>
<proteinExistence type="inferred from homology"/>
<evidence type="ECO:0000256" key="2">
    <source>
        <dbReference type="RuleBase" id="RU000461"/>
    </source>
</evidence>
<dbReference type="InterPro" id="IPR036396">
    <property type="entry name" value="Cyt_P450_sf"/>
</dbReference>